<accession>A0A127KM58</accession>
<dbReference type="RefSeq" id="YP_009301620.1">
    <property type="nucleotide sequence ID" value="NC_031235.1"/>
</dbReference>
<evidence type="ECO:0000256" key="2">
    <source>
        <dbReference type="SAM" id="MobiDB-lite"/>
    </source>
</evidence>
<proteinExistence type="predicted"/>
<feature type="coiled-coil region" evidence="1">
    <location>
        <begin position="78"/>
        <end position="105"/>
    </location>
</feature>
<reference evidence="3 4" key="1">
    <citation type="submission" date="2016-01" db="EMBL/GenBank/DDBJ databases">
        <title>The genomic content and context of auxiliary metabolic genes in marine cyanophages.</title>
        <authorList>
            <person name="Marston M.F."/>
            <person name="Martiny J.B.H."/>
            <person name="Crummett L.T."/>
        </authorList>
    </citation>
    <scope>NUCLEOTIDE SEQUENCE [LARGE SCALE GENOMIC DNA]</scope>
    <source>
        <strain evidence="3">RW_108_0702</strain>
    </source>
</reference>
<dbReference type="Proteomes" id="UP000203157">
    <property type="component" value="Segment"/>
</dbReference>
<evidence type="ECO:0000313" key="4">
    <source>
        <dbReference type="Proteomes" id="UP000203157"/>
    </source>
</evidence>
<feature type="compositionally biased region" description="Basic and acidic residues" evidence="2">
    <location>
        <begin position="29"/>
        <end position="41"/>
    </location>
</feature>
<evidence type="ECO:0000256" key="1">
    <source>
        <dbReference type="SAM" id="Coils"/>
    </source>
</evidence>
<organism evidence="3 4">
    <name type="scientific">Cyanophage S-RIM32</name>
    <dbReference type="NCBI Taxonomy" id="1278479"/>
    <lineage>
        <taxon>Viruses</taxon>
        <taxon>Duplodnaviria</taxon>
        <taxon>Heunggongvirae</taxon>
        <taxon>Uroviricota</taxon>
        <taxon>Caudoviricetes</taxon>
        <taxon>Pantevenvirales</taxon>
        <taxon>Kyanoviridae</taxon>
        <taxon>Bristolvirus</taxon>
        <taxon>Bristolvirus rhodeisland</taxon>
    </lineage>
</organism>
<keyword evidence="1" id="KW-0175">Coiled coil</keyword>
<gene>
    <name evidence="3" type="ORF">R1080702_118</name>
</gene>
<dbReference type="KEGG" id="vg:29122620"/>
<sequence>MSTFENNMEDLFDIEVEATDIEPAKPPLPKKEEKDDQTKDYEYTRGQLYSLIDKGTEALNGALEVAQESGHPRAYEVAVNAMKQVADATDKLMDLQQKMKNLEAPTKRETNNTTNNLFVGSTADLQKMLKEINKNKAED</sequence>
<dbReference type="Gene3D" id="1.10.287.1060">
    <property type="entry name" value="ESAT-6-like"/>
    <property type="match status" value="1"/>
</dbReference>
<dbReference type="EMBL" id="KU594606">
    <property type="protein sequence ID" value="AMO43127.1"/>
    <property type="molecule type" value="Genomic_DNA"/>
</dbReference>
<feature type="region of interest" description="Disordered" evidence="2">
    <location>
        <begin position="17"/>
        <end position="41"/>
    </location>
</feature>
<dbReference type="GeneID" id="29122620"/>
<protein>
    <submittedName>
        <fullName evidence="3">Terminase small subunit</fullName>
    </submittedName>
</protein>
<name>A0A127KM58_9CAUD</name>
<evidence type="ECO:0000313" key="3">
    <source>
        <dbReference type="EMBL" id="AMO43127.1"/>
    </source>
</evidence>
<keyword evidence="4" id="KW-1185">Reference proteome</keyword>
<dbReference type="OrthoDB" id="20321at10239"/>